<comment type="catalytic activity">
    <reaction evidence="17">
        <text>a quinone + succinate = fumarate + a quinol</text>
        <dbReference type="Rhea" id="RHEA:40523"/>
        <dbReference type="ChEBI" id="CHEBI:24646"/>
        <dbReference type="ChEBI" id="CHEBI:29806"/>
        <dbReference type="ChEBI" id="CHEBI:30031"/>
        <dbReference type="ChEBI" id="CHEBI:132124"/>
        <dbReference type="EC" id="1.3.5.1"/>
    </reaction>
</comment>
<keyword evidence="11 18" id="KW-0479">Metal-binding</keyword>
<dbReference type="InterPro" id="IPR009051">
    <property type="entry name" value="Helical_ferredxn"/>
</dbReference>
<evidence type="ECO:0000313" key="21">
    <source>
        <dbReference type="EMBL" id="KAF9506722.1"/>
    </source>
</evidence>
<evidence type="ECO:0000256" key="2">
    <source>
        <dbReference type="ARBA" id="ARBA00004788"/>
    </source>
</evidence>
<keyword evidence="22" id="KW-1185">Reference proteome</keyword>
<proteinExistence type="inferred from homology"/>
<dbReference type="InterPro" id="IPR006058">
    <property type="entry name" value="2Fe2S_fd_BS"/>
</dbReference>
<keyword evidence="18" id="KW-0999">Mitochondrion inner membrane</keyword>
<sequence length="291" mass="32933">MFSTRLFLRLRPSVPAPSSVSVRYISASPARALATAVETSKSPGAPGPDTLGSTSKPLYKEFKIYRWNPDEPEKKPSLQTYSIDLNKTGPMVLDALIKIKNENDPTLTFRRSCREGICGSCAMNIDGQNTLACLCRIDRTEGKDTKIYPLPHMYIVKDLVPDLTQFYKQYKSIEPYLKNDNPPEKGEFLQSPEDRKKLDGMYECILCACCSTSCPSYWWNQDEYLGPATLMQAYRWIADSRDSYGADRKEKLQNTFSLYRCHTIFNCSRTCPKGLNPAEAIAKIKLELATE</sequence>
<evidence type="ECO:0000259" key="20">
    <source>
        <dbReference type="PROSITE" id="PS51379"/>
    </source>
</evidence>
<dbReference type="Gene3D" id="3.10.20.30">
    <property type="match status" value="1"/>
</dbReference>
<gene>
    <name evidence="21" type="ORF">BS47DRAFT_1304904</name>
</gene>
<dbReference type="GO" id="GO:0006099">
    <property type="term" value="P:tricarboxylic acid cycle"/>
    <property type="evidence" value="ECO:0007669"/>
    <property type="project" value="UniProtKB-KW"/>
</dbReference>
<dbReference type="SUPFAM" id="SSF54292">
    <property type="entry name" value="2Fe-2S ferredoxin-like"/>
    <property type="match status" value="1"/>
</dbReference>
<dbReference type="OrthoDB" id="1696654at2759"/>
<protein>
    <recommendedName>
        <fullName evidence="6 18">Succinate dehydrogenase [ubiquinone] iron-sulfur subunit, mitochondrial</fullName>
        <ecNumber evidence="5 18">1.3.5.1</ecNumber>
    </recommendedName>
</protein>
<dbReference type="GO" id="GO:0051539">
    <property type="term" value="F:4 iron, 4 sulfur cluster binding"/>
    <property type="evidence" value="ECO:0007669"/>
    <property type="project" value="UniProtKB-KW"/>
</dbReference>
<keyword evidence="8 18" id="KW-0004">4Fe-4S</keyword>
<keyword evidence="7" id="KW-0813">Transport</keyword>
<keyword evidence="15 18" id="KW-0411">Iron-sulfur</keyword>
<dbReference type="EMBL" id="MU129102">
    <property type="protein sequence ID" value="KAF9506722.1"/>
    <property type="molecule type" value="Genomic_DNA"/>
</dbReference>
<dbReference type="NCBIfam" id="TIGR00384">
    <property type="entry name" value="dhsB"/>
    <property type="match status" value="1"/>
</dbReference>
<evidence type="ECO:0000256" key="7">
    <source>
        <dbReference type="ARBA" id="ARBA00022448"/>
    </source>
</evidence>
<evidence type="ECO:0000259" key="19">
    <source>
        <dbReference type="PROSITE" id="PS51085"/>
    </source>
</evidence>
<comment type="cofactor">
    <cofactor evidence="18">
        <name>[4Fe-4S] cluster</name>
        <dbReference type="ChEBI" id="CHEBI:49883"/>
    </cofactor>
    <text evidence="18">Binds 1 [4Fe-4S] cluster.</text>
</comment>
<comment type="pathway">
    <text evidence="2 18">Carbohydrate metabolism; tricarboxylic acid cycle; fumarate from succinate (eukaryal route): step 1/1.</text>
</comment>
<comment type="caution">
    <text evidence="21">The sequence shown here is derived from an EMBL/GenBank/DDBJ whole genome shotgun (WGS) entry which is preliminary data.</text>
</comment>
<dbReference type="InterPro" id="IPR004489">
    <property type="entry name" value="Succ_DH/fum_Rdtase_Fe-S"/>
</dbReference>
<accession>A0A9P6DMB2</accession>
<dbReference type="InterPro" id="IPR017896">
    <property type="entry name" value="4Fe4S_Fe-S-bd"/>
</dbReference>
<dbReference type="GO" id="GO:0051538">
    <property type="term" value="F:3 iron, 4 sulfur cluster binding"/>
    <property type="evidence" value="ECO:0007669"/>
    <property type="project" value="UniProtKB-KW"/>
</dbReference>
<dbReference type="Gene3D" id="1.10.1060.10">
    <property type="entry name" value="Alpha-helical ferredoxin"/>
    <property type="match status" value="1"/>
</dbReference>
<feature type="domain" description="2Fe-2S ferredoxin-type" evidence="19">
    <location>
        <begin position="74"/>
        <end position="153"/>
    </location>
</feature>
<name>A0A9P6DMB2_9AGAM</name>
<evidence type="ECO:0000256" key="17">
    <source>
        <dbReference type="ARBA" id="ARBA00049220"/>
    </source>
</evidence>
<comment type="similarity">
    <text evidence="3 18">Belongs to the succinate dehydrogenase/fumarate reductase iron-sulfur protein family.</text>
</comment>
<evidence type="ECO:0000256" key="9">
    <source>
        <dbReference type="ARBA" id="ARBA00022532"/>
    </source>
</evidence>
<dbReference type="NCBIfam" id="NF004616">
    <property type="entry name" value="PRK05950.1"/>
    <property type="match status" value="1"/>
</dbReference>
<comment type="cofactor">
    <cofactor evidence="18">
        <name>[2Fe-2S] cluster</name>
        <dbReference type="ChEBI" id="CHEBI:190135"/>
    </cofactor>
    <text evidence="18">Binds 1 [2Fe-2S] cluster.</text>
</comment>
<dbReference type="InterPro" id="IPR050573">
    <property type="entry name" value="SDH/FRD_Iron-Sulfur"/>
</dbReference>
<dbReference type="FunFam" id="3.10.20.30:FF:000007">
    <property type="entry name" value="Succinate dehydrogenase [ubiquinone] iron-sulfur subunit, mitochondrial"/>
    <property type="match status" value="1"/>
</dbReference>
<dbReference type="InterPro" id="IPR012675">
    <property type="entry name" value="Beta-grasp_dom_sf"/>
</dbReference>
<organism evidence="21 22">
    <name type="scientific">Hydnum rufescens UP504</name>
    <dbReference type="NCBI Taxonomy" id="1448309"/>
    <lineage>
        <taxon>Eukaryota</taxon>
        <taxon>Fungi</taxon>
        <taxon>Dikarya</taxon>
        <taxon>Basidiomycota</taxon>
        <taxon>Agaricomycotina</taxon>
        <taxon>Agaricomycetes</taxon>
        <taxon>Cantharellales</taxon>
        <taxon>Hydnaceae</taxon>
        <taxon>Hydnum</taxon>
    </lineage>
</organism>
<dbReference type="Proteomes" id="UP000886523">
    <property type="component" value="Unassembled WGS sequence"/>
</dbReference>
<keyword evidence="13" id="KW-0560">Oxidoreductase</keyword>
<dbReference type="PROSITE" id="PS51085">
    <property type="entry name" value="2FE2S_FER_2"/>
    <property type="match status" value="1"/>
</dbReference>
<comment type="cofactor">
    <cofactor evidence="18">
        <name>[3Fe-4S] cluster</name>
        <dbReference type="ChEBI" id="CHEBI:21137"/>
    </cofactor>
    <text evidence="18">Binds 1 [3Fe-4S] cluster.</text>
</comment>
<evidence type="ECO:0000256" key="6">
    <source>
        <dbReference type="ARBA" id="ARBA00016766"/>
    </source>
</evidence>
<evidence type="ECO:0000256" key="1">
    <source>
        <dbReference type="ARBA" id="ARBA00004443"/>
    </source>
</evidence>
<dbReference type="GO" id="GO:0051537">
    <property type="term" value="F:2 iron, 2 sulfur cluster binding"/>
    <property type="evidence" value="ECO:0007669"/>
    <property type="project" value="UniProtKB-KW"/>
</dbReference>
<evidence type="ECO:0000256" key="12">
    <source>
        <dbReference type="ARBA" id="ARBA00022982"/>
    </source>
</evidence>
<dbReference type="CDD" id="cd00207">
    <property type="entry name" value="fer2"/>
    <property type="match status" value="1"/>
</dbReference>
<keyword evidence="18" id="KW-0496">Mitochondrion</keyword>
<dbReference type="GO" id="GO:0008177">
    <property type="term" value="F:succinate dehydrogenase (quinone) activity"/>
    <property type="evidence" value="ECO:0007669"/>
    <property type="project" value="UniProtKB-EC"/>
</dbReference>
<dbReference type="Pfam" id="PF13085">
    <property type="entry name" value="Fer2_3"/>
    <property type="match status" value="1"/>
</dbReference>
<evidence type="ECO:0000256" key="4">
    <source>
        <dbReference type="ARBA" id="ARBA00011421"/>
    </source>
</evidence>
<dbReference type="PROSITE" id="PS00197">
    <property type="entry name" value="2FE2S_FER_1"/>
    <property type="match status" value="1"/>
</dbReference>
<evidence type="ECO:0000256" key="3">
    <source>
        <dbReference type="ARBA" id="ARBA00009433"/>
    </source>
</evidence>
<keyword evidence="12" id="KW-0249">Electron transport</keyword>
<dbReference type="GO" id="GO:0009055">
    <property type="term" value="F:electron transfer activity"/>
    <property type="evidence" value="ECO:0007669"/>
    <property type="project" value="InterPro"/>
</dbReference>
<dbReference type="EC" id="1.3.5.1" evidence="5 18"/>
<evidence type="ECO:0000256" key="15">
    <source>
        <dbReference type="ARBA" id="ARBA00023014"/>
    </source>
</evidence>
<dbReference type="InterPro" id="IPR001041">
    <property type="entry name" value="2Fe-2S_ferredoxin-type"/>
</dbReference>
<comment type="subcellular location">
    <subcellularLocation>
        <location evidence="1 18">Mitochondrion inner membrane</location>
        <topology evidence="1 18">Peripheral membrane protein</topology>
        <orientation evidence="1 18">Matrix side</orientation>
    </subcellularLocation>
</comment>
<evidence type="ECO:0000256" key="14">
    <source>
        <dbReference type="ARBA" id="ARBA00023004"/>
    </source>
</evidence>
<keyword evidence="10 18" id="KW-0001">2Fe-2S</keyword>
<keyword evidence="16 18" id="KW-0003">3Fe-4S</keyword>
<evidence type="ECO:0000256" key="8">
    <source>
        <dbReference type="ARBA" id="ARBA00022485"/>
    </source>
</evidence>
<dbReference type="FunFam" id="1.10.1060.10:FF:000001">
    <property type="entry name" value="Succinate dehydrogenase iron-sulfur subunit SdhB"/>
    <property type="match status" value="1"/>
</dbReference>
<reference evidence="21" key="1">
    <citation type="journal article" date="2020" name="Nat. Commun.">
        <title>Large-scale genome sequencing of mycorrhizal fungi provides insights into the early evolution of symbiotic traits.</title>
        <authorList>
            <person name="Miyauchi S."/>
            <person name="Kiss E."/>
            <person name="Kuo A."/>
            <person name="Drula E."/>
            <person name="Kohler A."/>
            <person name="Sanchez-Garcia M."/>
            <person name="Morin E."/>
            <person name="Andreopoulos B."/>
            <person name="Barry K.W."/>
            <person name="Bonito G."/>
            <person name="Buee M."/>
            <person name="Carver A."/>
            <person name="Chen C."/>
            <person name="Cichocki N."/>
            <person name="Clum A."/>
            <person name="Culley D."/>
            <person name="Crous P.W."/>
            <person name="Fauchery L."/>
            <person name="Girlanda M."/>
            <person name="Hayes R.D."/>
            <person name="Keri Z."/>
            <person name="LaButti K."/>
            <person name="Lipzen A."/>
            <person name="Lombard V."/>
            <person name="Magnuson J."/>
            <person name="Maillard F."/>
            <person name="Murat C."/>
            <person name="Nolan M."/>
            <person name="Ohm R.A."/>
            <person name="Pangilinan J."/>
            <person name="Pereira M.F."/>
            <person name="Perotto S."/>
            <person name="Peter M."/>
            <person name="Pfister S."/>
            <person name="Riley R."/>
            <person name="Sitrit Y."/>
            <person name="Stielow J.B."/>
            <person name="Szollosi G."/>
            <person name="Zifcakova L."/>
            <person name="Stursova M."/>
            <person name="Spatafora J.W."/>
            <person name="Tedersoo L."/>
            <person name="Vaario L.M."/>
            <person name="Yamada A."/>
            <person name="Yan M."/>
            <person name="Wang P."/>
            <person name="Xu J."/>
            <person name="Bruns T."/>
            <person name="Baldrian P."/>
            <person name="Vilgalys R."/>
            <person name="Dunand C."/>
            <person name="Henrissat B."/>
            <person name="Grigoriev I.V."/>
            <person name="Hibbett D."/>
            <person name="Nagy L.G."/>
            <person name="Martin F.M."/>
        </authorList>
    </citation>
    <scope>NUCLEOTIDE SEQUENCE</scope>
    <source>
        <strain evidence="21">UP504</strain>
    </source>
</reference>
<comment type="function">
    <text evidence="18">Iron-sulfur protein (IP) subunit of succinate dehydrogenase (SDH) that is involved in complex II of the mitochondrial electron transport chain and is responsible for transferring electrons from succinate to ubiquinone (coenzyme Q).</text>
</comment>
<dbReference type="InterPro" id="IPR025192">
    <property type="entry name" value="Succ_DH/fum_Rdtase_N"/>
</dbReference>
<dbReference type="PROSITE" id="PS51379">
    <property type="entry name" value="4FE4S_FER_2"/>
    <property type="match status" value="1"/>
</dbReference>
<evidence type="ECO:0000313" key="22">
    <source>
        <dbReference type="Proteomes" id="UP000886523"/>
    </source>
</evidence>
<dbReference type="PANTHER" id="PTHR11921">
    <property type="entry name" value="SUCCINATE DEHYDROGENASE IRON-SULFUR PROTEIN"/>
    <property type="match status" value="1"/>
</dbReference>
<keyword evidence="9" id="KW-0816">Tricarboxylic acid cycle</keyword>
<evidence type="ECO:0000256" key="16">
    <source>
        <dbReference type="ARBA" id="ARBA00023291"/>
    </source>
</evidence>
<dbReference type="InterPro" id="IPR036010">
    <property type="entry name" value="2Fe-2S_ferredoxin-like_sf"/>
</dbReference>
<evidence type="ECO:0000256" key="11">
    <source>
        <dbReference type="ARBA" id="ARBA00022723"/>
    </source>
</evidence>
<evidence type="ECO:0000256" key="18">
    <source>
        <dbReference type="RuleBase" id="RU361237"/>
    </source>
</evidence>
<dbReference type="GO" id="GO:0046872">
    <property type="term" value="F:metal ion binding"/>
    <property type="evidence" value="ECO:0007669"/>
    <property type="project" value="UniProtKB-KW"/>
</dbReference>
<dbReference type="SUPFAM" id="SSF46548">
    <property type="entry name" value="alpha-helical ferredoxin"/>
    <property type="match status" value="1"/>
</dbReference>
<dbReference type="PROSITE" id="PS00198">
    <property type="entry name" value="4FE4S_FER_1"/>
    <property type="match status" value="1"/>
</dbReference>
<keyword evidence="14 18" id="KW-0408">Iron</keyword>
<evidence type="ECO:0000256" key="13">
    <source>
        <dbReference type="ARBA" id="ARBA00023002"/>
    </source>
</evidence>
<dbReference type="InterPro" id="IPR017900">
    <property type="entry name" value="4Fe4S_Fe_S_CS"/>
</dbReference>
<dbReference type="GO" id="GO:0005743">
    <property type="term" value="C:mitochondrial inner membrane"/>
    <property type="evidence" value="ECO:0007669"/>
    <property type="project" value="UniProtKB-SubCell"/>
</dbReference>
<evidence type="ECO:0000256" key="10">
    <source>
        <dbReference type="ARBA" id="ARBA00022714"/>
    </source>
</evidence>
<dbReference type="GO" id="GO:0022904">
    <property type="term" value="P:respiratory electron transport chain"/>
    <property type="evidence" value="ECO:0007669"/>
    <property type="project" value="TreeGrafter"/>
</dbReference>
<keyword evidence="18" id="KW-0472">Membrane</keyword>
<dbReference type="AlphaFoldDB" id="A0A9P6DMB2"/>
<comment type="subunit">
    <text evidence="4">Component of complex II composed of four subunits: a flavoprotein (FP), an iron-sulfur protein (IP), and a cytochrome b composed of a large and a small subunit.</text>
</comment>
<dbReference type="Pfam" id="PF13534">
    <property type="entry name" value="Fer4_17"/>
    <property type="match status" value="1"/>
</dbReference>
<evidence type="ECO:0000256" key="5">
    <source>
        <dbReference type="ARBA" id="ARBA00012792"/>
    </source>
</evidence>
<feature type="domain" description="4Fe-4S ferredoxin-type" evidence="20">
    <location>
        <begin position="194"/>
        <end position="224"/>
    </location>
</feature>
<dbReference type="PANTHER" id="PTHR11921:SF29">
    <property type="entry name" value="SUCCINATE DEHYDROGENASE [UBIQUINONE] IRON-SULFUR SUBUNIT, MITOCHONDRIAL"/>
    <property type="match status" value="1"/>
</dbReference>